<dbReference type="InterPro" id="IPR046720">
    <property type="entry name" value="DUF6612"/>
</dbReference>
<feature type="signal peptide" evidence="2">
    <location>
        <begin position="1"/>
        <end position="24"/>
    </location>
</feature>
<evidence type="ECO:0008006" key="5">
    <source>
        <dbReference type="Google" id="ProtNLM"/>
    </source>
</evidence>
<dbReference type="STRING" id="189425.PGRAT_00450"/>
<dbReference type="Pfam" id="PF20316">
    <property type="entry name" value="DUF6612"/>
    <property type="match status" value="1"/>
</dbReference>
<organism evidence="3 4">
    <name type="scientific">Paenibacillus graminis</name>
    <dbReference type="NCBI Taxonomy" id="189425"/>
    <lineage>
        <taxon>Bacteria</taxon>
        <taxon>Bacillati</taxon>
        <taxon>Bacillota</taxon>
        <taxon>Bacilli</taxon>
        <taxon>Bacillales</taxon>
        <taxon>Paenibacillaceae</taxon>
        <taxon>Paenibacillus</taxon>
    </lineage>
</organism>
<gene>
    <name evidence="3" type="ORF">PGRAT_00450</name>
</gene>
<dbReference type="Proteomes" id="UP000029500">
    <property type="component" value="Chromosome"/>
</dbReference>
<keyword evidence="2" id="KW-0732">Signal</keyword>
<sequence length="365" mass="40178">MKRKWGLSAAALLLTAAVILPGCANKEQAPKEALKSAAIKATTLNSYEMKSKLVINNLAIDAPANGESDSSTAQVLSMLKNADITIDGVYQADPMQTEMTMVLNLKGDMTMSFTIPMVMTTEKVYIKIPSIPFLPLPETVVGKFVELDLKKLAEQGGTEWNPGALDTQKMQKLSNEVLNTLMGEYDDKTYFKNIKPKDAALPEGVEAEQVVQFNVTNDNVKEALTILVNNALPKIIDIVSKPEYKDMLKIDDADLAKAKEELKSSEARAEFDKDLADLGKYLTINKFNVNTAINKDDFPVYQDLLMDIKVNNPDKGENVSLSLTASNQYSKINEKQTFTIGIPQGDDVITMDELQQEFGSIGSSY</sequence>
<dbReference type="AlphaFoldDB" id="A0A089M1L9"/>
<dbReference type="EMBL" id="CP009287">
    <property type="protein sequence ID" value="AIQ66295.1"/>
    <property type="molecule type" value="Genomic_DNA"/>
</dbReference>
<dbReference type="HOGENOM" id="CLU_064246_0_0_9"/>
<proteinExistence type="predicted"/>
<dbReference type="eggNOG" id="ENOG5032SP4">
    <property type="taxonomic scope" value="Bacteria"/>
</dbReference>
<evidence type="ECO:0000256" key="2">
    <source>
        <dbReference type="SAM" id="SignalP"/>
    </source>
</evidence>
<reference evidence="3 4" key="1">
    <citation type="submission" date="2014-08" db="EMBL/GenBank/DDBJ databases">
        <title>Comparative genomics of the Paenibacillus odorifer group.</title>
        <authorList>
            <person name="den Bakker H.C."/>
            <person name="Tsai Y.-C."/>
            <person name="Martin N."/>
            <person name="Korlach J."/>
            <person name="Wiedmann M."/>
        </authorList>
    </citation>
    <scope>NUCLEOTIDE SEQUENCE [LARGE SCALE GENOMIC DNA]</scope>
    <source>
        <strain evidence="3 4">DSM 15220</strain>
    </source>
</reference>
<evidence type="ECO:0000256" key="1">
    <source>
        <dbReference type="SAM" id="Coils"/>
    </source>
</evidence>
<evidence type="ECO:0000313" key="3">
    <source>
        <dbReference type="EMBL" id="AIQ66295.1"/>
    </source>
</evidence>
<name>A0A089M1L9_9BACL</name>
<accession>A0A089M1L9</accession>
<protein>
    <recommendedName>
        <fullName evidence="5">Lipoprotein</fullName>
    </recommendedName>
</protein>
<feature type="chain" id="PRO_5038543384" description="Lipoprotein" evidence="2">
    <location>
        <begin position="25"/>
        <end position="365"/>
    </location>
</feature>
<dbReference type="OrthoDB" id="2657915at2"/>
<dbReference type="KEGG" id="pgm:PGRAT_00450"/>
<evidence type="ECO:0000313" key="4">
    <source>
        <dbReference type="Proteomes" id="UP000029500"/>
    </source>
</evidence>
<dbReference type="RefSeq" id="WP_025706019.1">
    <property type="nucleotide sequence ID" value="NZ_CP009287.1"/>
</dbReference>
<keyword evidence="1" id="KW-0175">Coiled coil</keyword>
<keyword evidence="4" id="KW-1185">Reference proteome</keyword>
<feature type="coiled-coil region" evidence="1">
    <location>
        <begin position="248"/>
        <end position="275"/>
    </location>
</feature>